<sequence>MGPAWACVGAQTDLASLVAWPAPNQKKVENVALVRGSRTCAPRLKFPIGCAHQQDNVIFCV</sequence>
<name>A0A0A8Y663_ARUDO</name>
<reference evidence="1" key="1">
    <citation type="submission" date="2014-09" db="EMBL/GenBank/DDBJ databases">
        <authorList>
            <person name="Magalhaes I.L.F."/>
            <person name="Oliveira U."/>
            <person name="Santos F.R."/>
            <person name="Vidigal T.H.D.A."/>
            <person name="Brescovit A.D."/>
            <person name="Santos A.J."/>
        </authorList>
    </citation>
    <scope>NUCLEOTIDE SEQUENCE</scope>
    <source>
        <tissue evidence="1">Shoot tissue taken approximately 20 cm above the soil surface</tissue>
    </source>
</reference>
<dbReference type="EMBL" id="GBRH01276371">
    <property type="protein sequence ID" value="JAD21524.1"/>
    <property type="molecule type" value="Transcribed_RNA"/>
</dbReference>
<protein>
    <submittedName>
        <fullName evidence="1">Uncharacterized protein</fullName>
    </submittedName>
</protein>
<accession>A0A0A8Y663</accession>
<proteinExistence type="predicted"/>
<dbReference type="AlphaFoldDB" id="A0A0A8Y663"/>
<evidence type="ECO:0000313" key="1">
    <source>
        <dbReference type="EMBL" id="JAD21524.1"/>
    </source>
</evidence>
<reference evidence="1" key="2">
    <citation type="journal article" date="2015" name="Data Brief">
        <title>Shoot transcriptome of the giant reed, Arundo donax.</title>
        <authorList>
            <person name="Barrero R.A."/>
            <person name="Guerrero F.D."/>
            <person name="Moolhuijzen P."/>
            <person name="Goolsby J.A."/>
            <person name="Tidwell J."/>
            <person name="Bellgard S.E."/>
            <person name="Bellgard M.I."/>
        </authorList>
    </citation>
    <scope>NUCLEOTIDE SEQUENCE</scope>
    <source>
        <tissue evidence="1">Shoot tissue taken approximately 20 cm above the soil surface</tissue>
    </source>
</reference>
<organism evidence="1">
    <name type="scientific">Arundo donax</name>
    <name type="common">Giant reed</name>
    <name type="synonym">Donax arundinaceus</name>
    <dbReference type="NCBI Taxonomy" id="35708"/>
    <lineage>
        <taxon>Eukaryota</taxon>
        <taxon>Viridiplantae</taxon>
        <taxon>Streptophyta</taxon>
        <taxon>Embryophyta</taxon>
        <taxon>Tracheophyta</taxon>
        <taxon>Spermatophyta</taxon>
        <taxon>Magnoliopsida</taxon>
        <taxon>Liliopsida</taxon>
        <taxon>Poales</taxon>
        <taxon>Poaceae</taxon>
        <taxon>PACMAD clade</taxon>
        <taxon>Arundinoideae</taxon>
        <taxon>Arundineae</taxon>
        <taxon>Arundo</taxon>
    </lineage>
</organism>